<feature type="region of interest" description="Disordered" evidence="7">
    <location>
        <begin position="89"/>
        <end position="109"/>
    </location>
</feature>
<evidence type="ECO:0000256" key="4">
    <source>
        <dbReference type="ARBA" id="ARBA00023163"/>
    </source>
</evidence>
<dbReference type="OrthoDB" id="1928390at2759"/>
<keyword evidence="3 6" id="KW-0805">Transcription regulation</keyword>
<evidence type="ECO:0000256" key="3">
    <source>
        <dbReference type="ARBA" id="ARBA00023015"/>
    </source>
</evidence>
<evidence type="ECO:0000313" key="10">
    <source>
        <dbReference type="Proteomes" id="UP000657918"/>
    </source>
</evidence>
<keyword evidence="5 6" id="KW-0539">Nucleus</keyword>
<dbReference type="Pfam" id="PF04844">
    <property type="entry name" value="Ovate"/>
    <property type="match status" value="1"/>
</dbReference>
<dbReference type="NCBIfam" id="TIGR01568">
    <property type="entry name" value="A_thal_3678"/>
    <property type="match status" value="1"/>
</dbReference>
<dbReference type="GO" id="GO:0045892">
    <property type="term" value="P:negative regulation of DNA-templated transcription"/>
    <property type="evidence" value="ECO:0007669"/>
    <property type="project" value="UniProtKB-UniRule"/>
</dbReference>
<protein>
    <recommendedName>
        <fullName evidence="6">Transcription repressor</fullName>
    </recommendedName>
    <alternativeName>
        <fullName evidence="6">Ovate family protein</fullName>
    </alternativeName>
</protein>
<reference evidence="9 10" key="1">
    <citation type="submission" date="2020-10" db="EMBL/GenBank/DDBJ databases">
        <title>Plant Genome Project.</title>
        <authorList>
            <person name="Zhang R.-G."/>
        </authorList>
    </citation>
    <scope>NUCLEOTIDE SEQUENCE [LARGE SCALE GENOMIC DNA]</scope>
    <source>
        <strain evidence="9">FAFU-HL-1</strain>
        <tissue evidence="9">Leaf</tissue>
    </source>
</reference>
<proteinExistence type="predicted"/>
<evidence type="ECO:0000259" key="8">
    <source>
        <dbReference type="PROSITE" id="PS51754"/>
    </source>
</evidence>
<name>A0A835N249_9ROSI</name>
<evidence type="ECO:0000256" key="2">
    <source>
        <dbReference type="ARBA" id="ARBA00022491"/>
    </source>
</evidence>
<dbReference type="InterPro" id="IPR006458">
    <property type="entry name" value="Ovate_C"/>
</dbReference>
<keyword evidence="10" id="KW-1185">Reference proteome</keyword>
<dbReference type="GO" id="GO:0005634">
    <property type="term" value="C:nucleus"/>
    <property type="evidence" value="ECO:0007669"/>
    <property type="project" value="UniProtKB-SubCell"/>
</dbReference>
<evidence type="ECO:0000256" key="6">
    <source>
        <dbReference type="RuleBase" id="RU367028"/>
    </source>
</evidence>
<comment type="subcellular location">
    <subcellularLocation>
        <location evidence="1 6">Nucleus</location>
    </subcellularLocation>
</comment>
<dbReference type="InterPro" id="IPR038933">
    <property type="entry name" value="Ovate"/>
</dbReference>
<evidence type="ECO:0000256" key="7">
    <source>
        <dbReference type="SAM" id="MobiDB-lite"/>
    </source>
</evidence>
<feature type="compositionally biased region" description="Basic residues" evidence="7">
    <location>
        <begin position="234"/>
        <end position="244"/>
    </location>
</feature>
<evidence type="ECO:0000256" key="5">
    <source>
        <dbReference type="ARBA" id="ARBA00023242"/>
    </source>
</evidence>
<comment type="caution">
    <text evidence="9">The sequence shown here is derived from an EMBL/GenBank/DDBJ whole genome shotgun (WGS) entry which is preliminary data.</text>
</comment>
<dbReference type="EMBL" id="JADGMS010000005">
    <property type="protein sequence ID" value="KAF9682296.1"/>
    <property type="molecule type" value="Genomic_DNA"/>
</dbReference>
<evidence type="ECO:0000313" key="9">
    <source>
        <dbReference type="EMBL" id="KAF9682296.1"/>
    </source>
</evidence>
<keyword evidence="2 6" id="KW-0678">Repressor</keyword>
<dbReference type="PROSITE" id="PS51754">
    <property type="entry name" value="OVATE"/>
    <property type="match status" value="1"/>
</dbReference>
<evidence type="ECO:0000256" key="1">
    <source>
        <dbReference type="ARBA" id="ARBA00004123"/>
    </source>
</evidence>
<feature type="region of interest" description="Disordered" evidence="7">
    <location>
        <begin position="221"/>
        <end position="252"/>
    </location>
</feature>
<gene>
    <name evidence="9" type="ORF">SADUNF_Sadunf05G0094100</name>
</gene>
<keyword evidence="4 6" id="KW-0804">Transcription</keyword>
<sequence length="352" mass="40290">MAKRFKFKFSRVISFGSCRSKDLSPLTSNPVPSFLRFPVNHNSIIINNLPPSQPPSSKPRLHSSIKRHVSSVFTSMGCGYRSKSSARYLSETDRAKSPQPNENFHREKGGKYHAVAKLLDDDSNSRRKIYNSSVPENHDVFLPPANIERKKRRVKKKKTASRIRISTSSADSGFFFSGDENVINVEETETLVSSSRSFSIDSPSGFNPRFETIRECPFKRTKRGRKAKGGVSKKGTRRRGRKARNSSDGSLSPARLSMFQRLIPCTVEGKVRDSFAVVKKSEDPYEDFKRSMMEMILEKEMFEEKDLEQLLHCFLSLNFREHHGVIFQAFCEIWDNLFCRRRRSISSRVSAV</sequence>
<dbReference type="PANTHER" id="PTHR33057">
    <property type="entry name" value="TRANSCRIPTION REPRESSOR OFP7-RELATED"/>
    <property type="match status" value="1"/>
</dbReference>
<accession>A0A835N249</accession>
<feature type="domain" description="OVATE" evidence="8">
    <location>
        <begin position="277"/>
        <end position="336"/>
    </location>
</feature>
<organism evidence="9 10">
    <name type="scientific">Salix dunnii</name>
    <dbReference type="NCBI Taxonomy" id="1413687"/>
    <lineage>
        <taxon>Eukaryota</taxon>
        <taxon>Viridiplantae</taxon>
        <taxon>Streptophyta</taxon>
        <taxon>Embryophyta</taxon>
        <taxon>Tracheophyta</taxon>
        <taxon>Spermatophyta</taxon>
        <taxon>Magnoliopsida</taxon>
        <taxon>eudicotyledons</taxon>
        <taxon>Gunneridae</taxon>
        <taxon>Pentapetalae</taxon>
        <taxon>rosids</taxon>
        <taxon>fabids</taxon>
        <taxon>Malpighiales</taxon>
        <taxon>Salicaceae</taxon>
        <taxon>Saliceae</taxon>
        <taxon>Salix</taxon>
    </lineage>
</organism>
<dbReference type="AlphaFoldDB" id="A0A835N249"/>
<comment type="function">
    <text evidence="6">Transcriptional repressor that regulates multiple aspects of plant growth and development.</text>
</comment>
<dbReference type="Proteomes" id="UP000657918">
    <property type="component" value="Unassembled WGS sequence"/>
</dbReference>
<dbReference type="PANTHER" id="PTHR33057:SF90">
    <property type="entry name" value="TRANSCRIPTION REPRESSOR OFP7"/>
    <property type="match status" value="1"/>
</dbReference>